<gene>
    <name evidence="1" type="ORF">CCS01_09575</name>
</gene>
<dbReference type="AlphaFoldDB" id="A0A2S6NJ59"/>
<evidence type="ECO:0008006" key="3">
    <source>
        <dbReference type="Google" id="ProtNLM"/>
    </source>
</evidence>
<organism evidence="1 2">
    <name type="scientific">Rhodopila globiformis</name>
    <name type="common">Rhodopseudomonas globiformis</name>
    <dbReference type="NCBI Taxonomy" id="1071"/>
    <lineage>
        <taxon>Bacteria</taxon>
        <taxon>Pseudomonadati</taxon>
        <taxon>Pseudomonadota</taxon>
        <taxon>Alphaproteobacteria</taxon>
        <taxon>Acetobacterales</taxon>
        <taxon>Acetobacteraceae</taxon>
        <taxon>Rhodopila</taxon>
    </lineage>
</organism>
<dbReference type="EMBL" id="NHRY01000088">
    <property type="protein sequence ID" value="PPQ34789.1"/>
    <property type="molecule type" value="Genomic_DNA"/>
</dbReference>
<name>A0A2S6NJ59_RHOGL</name>
<dbReference type="RefSeq" id="WP_104518628.1">
    <property type="nucleotide sequence ID" value="NZ_NHRY01000088.1"/>
</dbReference>
<reference evidence="1 2" key="1">
    <citation type="journal article" date="2018" name="Arch. Microbiol.">
        <title>New insights into the metabolic potential of the phototrophic purple bacterium Rhodopila globiformis DSM 161(T) from its draft genome sequence and evidence for a vanadium-dependent nitrogenase.</title>
        <authorList>
            <person name="Imhoff J.F."/>
            <person name="Rahn T."/>
            <person name="Kunzel S."/>
            <person name="Neulinger S.C."/>
        </authorList>
    </citation>
    <scope>NUCLEOTIDE SEQUENCE [LARGE SCALE GENOMIC DNA]</scope>
    <source>
        <strain evidence="1 2">DSM 161</strain>
    </source>
</reference>
<proteinExistence type="predicted"/>
<dbReference type="Gene3D" id="2.160.20.160">
    <property type="match status" value="1"/>
</dbReference>
<dbReference type="Proteomes" id="UP000239724">
    <property type="component" value="Unassembled WGS sequence"/>
</dbReference>
<protein>
    <recommendedName>
        <fullName evidence="3">Calcium-binding protein</fullName>
    </recommendedName>
</protein>
<keyword evidence="2" id="KW-1185">Reference proteome</keyword>
<sequence length="382" mass="38660">MSGISVTPQPFALAGPPPAQAELLWQWRYTGTGIAACGTLTTTATTNADGNYLISGITGSRNGEAIAGLEPAGDAIPGNSGYPVDNLISRGGQLTVAGFGYATAAGNYANPYYANYLRPAVDQEVFTQPASSGFSEVPIAFRAERVPGVTVATAAPGVPGDMLSLHVIQAPRSGTLSLYGMTVQYVPGTRAHSQLETFSFDLQDRHGKATPVVTVIAAGDGSRTVTGAASGHTNVSLGNGNDVVTLAGSDNAVTLGSGFDVVNGGRDDAINLAGNATLAIHGTDEMVFAGKGNVTIKDFSTGLRLDIGPASGHDVMTGFLSDPSAVIGLAGGVGEYTDTAAVLSALKDDGHSGTLLPLGGNGWLDLVGVAPSQLHDANFQIG</sequence>
<evidence type="ECO:0000313" key="1">
    <source>
        <dbReference type="EMBL" id="PPQ34789.1"/>
    </source>
</evidence>
<evidence type="ECO:0000313" key="2">
    <source>
        <dbReference type="Proteomes" id="UP000239724"/>
    </source>
</evidence>
<dbReference type="OrthoDB" id="8547602at2"/>
<accession>A0A2S6NJ59</accession>
<comment type="caution">
    <text evidence="1">The sequence shown here is derived from an EMBL/GenBank/DDBJ whole genome shotgun (WGS) entry which is preliminary data.</text>
</comment>